<proteinExistence type="inferred from homology"/>
<name>A0A2G0CCG3_9BACT</name>
<dbReference type="GO" id="GO:0000166">
    <property type="term" value="F:nucleotide binding"/>
    <property type="evidence" value="ECO:0007669"/>
    <property type="project" value="UniProtKB-KW"/>
</dbReference>
<dbReference type="InterPro" id="IPR030048">
    <property type="entry name" value="SurE"/>
</dbReference>
<feature type="region of interest" description="Disordered" evidence="6">
    <location>
        <begin position="261"/>
        <end position="282"/>
    </location>
</feature>
<dbReference type="Proteomes" id="UP000226437">
    <property type="component" value="Unassembled WGS sequence"/>
</dbReference>
<feature type="binding site" evidence="5">
    <location>
        <position position="42"/>
    </location>
    <ligand>
        <name>a divalent metal cation</name>
        <dbReference type="ChEBI" id="CHEBI:60240"/>
    </ligand>
</feature>
<dbReference type="PANTHER" id="PTHR30457">
    <property type="entry name" value="5'-NUCLEOTIDASE SURE"/>
    <property type="match status" value="1"/>
</dbReference>
<evidence type="ECO:0000313" key="8">
    <source>
        <dbReference type="EMBL" id="PHK97663.1"/>
    </source>
</evidence>
<dbReference type="Pfam" id="PF01975">
    <property type="entry name" value="SurE"/>
    <property type="match status" value="1"/>
</dbReference>
<dbReference type="InterPro" id="IPR036523">
    <property type="entry name" value="SurE-like_sf"/>
</dbReference>
<dbReference type="NCBIfam" id="NF001492">
    <property type="entry name" value="PRK00346.2-2"/>
    <property type="match status" value="1"/>
</dbReference>
<evidence type="ECO:0000256" key="2">
    <source>
        <dbReference type="ARBA" id="ARBA00011062"/>
    </source>
</evidence>
<keyword evidence="5" id="KW-0963">Cytoplasm</keyword>
<organism evidence="8 9">
    <name type="scientific">Neolewinella marina</name>
    <dbReference type="NCBI Taxonomy" id="438751"/>
    <lineage>
        <taxon>Bacteria</taxon>
        <taxon>Pseudomonadati</taxon>
        <taxon>Bacteroidota</taxon>
        <taxon>Saprospiria</taxon>
        <taxon>Saprospirales</taxon>
        <taxon>Lewinellaceae</taxon>
        <taxon>Neolewinella</taxon>
    </lineage>
</organism>
<dbReference type="PANTHER" id="PTHR30457:SF0">
    <property type="entry name" value="PHOSPHATASE, PUTATIVE (AFU_ORTHOLOGUE AFUA_4G01070)-RELATED"/>
    <property type="match status" value="1"/>
</dbReference>
<comment type="catalytic activity">
    <reaction evidence="1 5">
        <text>a ribonucleoside 5'-phosphate + H2O = a ribonucleoside + phosphate</text>
        <dbReference type="Rhea" id="RHEA:12484"/>
        <dbReference type="ChEBI" id="CHEBI:15377"/>
        <dbReference type="ChEBI" id="CHEBI:18254"/>
        <dbReference type="ChEBI" id="CHEBI:43474"/>
        <dbReference type="ChEBI" id="CHEBI:58043"/>
        <dbReference type="EC" id="3.1.3.5"/>
    </reaction>
</comment>
<protein>
    <recommendedName>
        <fullName evidence="5">5'-nucleotidase SurE</fullName>
        <ecNumber evidence="5">3.1.3.5</ecNumber>
    </recommendedName>
    <alternativeName>
        <fullName evidence="5">Nucleoside 5'-monophosphate phosphohydrolase</fullName>
    </alternativeName>
</protein>
<dbReference type="OrthoDB" id="9780815at2"/>
<dbReference type="NCBIfam" id="TIGR00087">
    <property type="entry name" value="surE"/>
    <property type="match status" value="1"/>
</dbReference>
<dbReference type="AlphaFoldDB" id="A0A2G0CCG3"/>
<keyword evidence="5" id="KW-0547">Nucleotide-binding</keyword>
<evidence type="ECO:0000256" key="6">
    <source>
        <dbReference type="SAM" id="MobiDB-lite"/>
    </source>
</evidence>
<dbReference type="GO" id="GO:0046872">
    <property type="term" value="F:metal ion binding"/>
    <property type="evidence" value="ECO:0007669"/>
    <property type="project" value="UniProtKB-UniRule"/>
</dbReference>
<feature type="binding site" evidence="5">
    <location>
        <position position="12"/>
    </location>
    <ligand>
        <name>a divalent metal cation</name>
        <dbReference type="ChEBI" id="CHEBI:60240"/>
    </ligand>
</feature>
<dbReference type="InterPro" id="IPR002828">
    <property type="entry name" value="SurE-like_Pase/nucleotidase"/>
</dbReference>
<keyword evidence="4 5" id="KW-0378">Hydrolase</keyword>
<evidence type="ECO:0000256" key="3">
    <source>
        <dbReference type="ARBA" id="ARBA00022723"/>
    </source>
</evidence>
<evidence type="ECO:0000256" key="4">
    <source>
        <dbReference type="ARBA" id="ARBA00022801"/>
    </source>
</evidence>
<keyword evidence="9" id="KW-1185">Reference proteome</keyword>
<reference evidence="8 9" key="1">
    <citation type="submission" date="2017-10" db="EMBL/GenBank/DDBJ databases">
        <title>The draft genome sequence of Lewinella marina KCTC 32374.</title>
        <authorList>
            <person name="Wang K."/>
        </authorList>
    </citation>
    <scope>NUCLEOTIDE SEQUENCE [LARGE SCALE GENOMIC DNA]</scope>
    <source>
        <strain evidence="8 9">MKG-38</strain>
    </source>
</reference>
<dbReference type="Gene3D" id="3.40.1210.10">
    <property type="entry name" value="Survival protein SurE-like phosphatase/nucleotidase"/>
    <property type="match status" value="1"/>
</dbReference>
<feature type="domain" description="Survival protein SurE-like phosphatase/nucleotidase" evidence="7">
    <location>
        <begin position="6"/>
        <end position="193"/>
    </location>
</feature>
<evidence type="ECO:0000259" key="7">
    <source>
        <dbReference type="Pfam" id="PF01975"/>
    </source>
</evidence>
<dbReference type="EC" id="3.1.3.5" evidence="5"/>
<comment type="caution">
    <text evidence="8">The sequence shown here is derived from an EMBL/GenBank/DDBJ whole genome shotgun (WGS) entry which is preliminary data.</text>
</comment>
<dbReference type="NCBIfam" id="NF001490">
    <property type="entry name" value="PRK00346.1-4"/>
    <property type="match status" value="1"/>
</dbReference>
<dbReference type="GO" id="GO:0008253">
    <property type="term" value="F:5'-nucleotidase activity"/>
    <property type="evidence" value="ECO:0007669"/>
    <property type="project" value="UniProtKB-UniRule"/>
</dbReference>
<evidence type="ECO:0000256" key="5">
    <source>
        <dbReference type="HAMAP-Rule" id="MF_00060"/>
    </source>
</evidence>
<evidence type="ECO:0000256" key="1">
    <source>
        <dbReference type="ARBA" id="ARBA00000815"/>
    </source>
</evidence>
<gene>
    <name evidence="5" type="primary">surE</name>
    <name evidence="8" type="ORF">CGL56_14625</name>
</gene>
<keyword evidence="3 5" id="KW-0479">Metal-binding</keyword>
<comment type="function">
    <text evidence="5">Nucleotidase that shows phosphatase activity on nucleoside 5'-monophosphates.</text>
</comment>
<comment type="cofactor">
    <cofactor evidence="5">
        <name>a divalent metal cation</name>
        <dbReference type="ChEBI" id="CHEBI:60240"/>
    </cofactor>
    <text evidence="5">Binds 1 divalent metal cation per subunit.</text>
</comment>
<dbReference type="SUPFAM" id="SSF64167">
    <property type="entry name" value="SurE-like"/>
    <property type="match status" value="1"/>
</dbReference>
<dbReference type="RefSeq" id="WP_099107317.1">
    <property type="nucleotide sequence ID" value="NZ_JAATJF010000005.1"/>
</dbReference>
<feature type="binding site" evidence="5">
    <location>
        <position position="100"/>
    </location>
    <ligand>
        <name>a divalent metal cation</name>
        <dbReference type="ChEBI" id="CHEBI:60240"/>
    </ligand>
</feature>
<evidence type="ECO:0000313" key="9">
    <source>
        <dbReference type="Proteomes" id="UP000226437"/>
    </source>
</evidence>
<dbReference type="GO" id="GO:0005737">
    <property type="term" value="C:cytoplasm"/>
    <property type="evidence" value="ECO:0007669"/>
    <property type="project" value="UniProtKB-SubCell"/>
</dbReference>
<sequence>MSRPLILVTNDDGITAGGIAALVSVAKEFGDVLVVAPDSPQSAQGHAITISVPVFVRESDALGEDVEAYECSGTPVDCVKLAKSVLLNGRTPDLCLSGINHGSNAAINILYSGTLSAAMEASLEGIPSIGFSFLNYRADADFSPCLPYVRHLVEFVLTNGMAEGSLFNVNIPDLPADQIRGLKVCRQAEARWVEEYTRSVDPRGRPYYWLTGRFVNEDERTDTDAYALEHGYVALVPSLHDLTNHRALTSLQTIEGSLQPHGLETADAGEGDVKTSQQLEQF</sequence>
<accession>A0A2G0CCG3</accession>
<dbReference type="EMBL" id="PDLO01000007">
    <property type="protein sequence ID" value="PHK97663.1"/>
    <property type="molecule type" value="Genomic_DNA"/>
</dbReference>
<feature type="binding site" evidence="5">
    <location>
        <position position="11"/>
    </location>
    <ligand>
        <name>a divalent metal cation</name>
        <dbReference type="ChEBI" id="CHEBI:60240"/>
    </ligand>
</feature>
<dbReference type="HAMAP" id="MF_00060">
    <property type="entry name" value="SurE"/>
    <property type="match status" value="1"/>
</dbReference>
<comment type="subcellular location">
    <subcellularLocation>
        <location evidence="5">Cytoplasm</location>
    </subcellularLocation>
</comment>
<comment type="similarity">
    <text evidence="2 5">Belongs to the SurE nucleotidase family.</text>
</comment>